<feature type="domain" description="CdaR GGDEF-like" evidence="3">
    <location>
        <begin position="173"/>
        <end position="272"/>
    </location>
</feature>
<evidence type="ECO:0000313" key="5">
    <source>
        <dbReference type="Proteomes" id="UP000019494"/>
    </source>
</evidence>
<gene>
    <name evidence="4" type="ORF">N864_12145</name>
</gene>
<dbReference type="PANTHER" id="PTHR33744">
    <property type="entry name" value="CARBOHYDRATE DIACID REGULATOR"/>
    <property type="match status" value="1"/>
</dbReference>
<protein>
    <submittedName>
        <fullName evidence="4">CdaR family transcriptional regulator</fullName>
    </submittedName>
</protein>
<dbReference type="InterPro" id="IPR041522">
    <property type="entry name" value="CdaR_GGDEF"/>
</dbReference>
<dbReference type="InterPro" id="IPR051448">
    <property type="entry name" value="CdaR-like_regulators"/>
</dbReference>
<dbReference type="InterPro" id="IPR042070">
    <property type="entry name" value="PucR_C-HTH_sf"/>
</dbReference>
<dbReference type="RefSeq" id="WP_034714011.1">
    <property type="nucleotide sequence ID" value="NZ_AWQS01000021.1"/>
</dbReference>
<proteinExistence type="inferred from homology"/>
<reference evidence="5" key="1">
    <citation type="submission" date="2013-08" db="EMBL/GenBank/DDBJ databases">
        <title>Intrasporangium oryzae NRRL B-24470.</title>
        <authorList>
            <person name="Liu H."/>
            <person name="Wang G."/>
        </authorList>
    </citation>
    <scope>NUCLEOTIDE SEQUENCE [LARGE SCALE GENOMIC DNA]</scope>
    <source>
        <strain evidence="5">Q5-1</strain>
    </source>
</reference>
<keyword evidence="5" id="KW-1185">Reference proteome</keyword>
<dbReference type="EMBL" id="AWQS01000021">
    <property type="protein sequence ID" value="EWT07097.1"/>
    <property type="molecule type" value="Genomic_DNA"/>
</dbReference>
<comment type="similarity">
    <text evidence="1">Belongs to the CdaR family.</text>
</comment>
<evidence type="ECO:0000259" key="2">
    <source>
        <dbReference type="Pfam" id="PF13556"/>
    </source>
</evidence>
<evidence type="ECO:0000313" key="4">
    <source>
        <dbReference type="EMBL" id="EWT07097.1"/>
    </source>
</evidence>
<evidence type="ECO:0000256" key="1">
    <source>
        <dbReference type="ARBA" id="ARBA00006754"/>
    </source>
</evidence>
<comment type="caution">
    <text evidence="4">The sequence shown here is derived from an EMBL/GenBank/DDBJ whole genome shotgun (WGS) entry which is preliminary data.</text>
</comment>
<dbReference type="OrthoDB" id="3505602at2"/>
<dbReference type="InterPro" id="IPR025736">
    <property type="entry name" value="PucR_C-HTH_dom"/>
</dbReference>
<accession>W9GPY5</accession>
<dbReference type="Pfam" id="PF17853">
    <property type="entry name" value="GGDEF_2"/>
    <property type="match status" value="1"/>
</dbReference>
<organism evidence="4 5">
    <name type="scientific">Intrasporangium chromatireducens Q5-1</name>
    <dbReference type="NCBI Taxonomy" id="584657"/>
    <lineage>
        <taxon>Bacteria</taxon>
        <taxon>Bacillati</taxon>
        <taxon>Actinomycetota</taxon>
        <taxon>Actinomycetes</taxon>
        <taxon>Micrococcales</taxon>
        <taxon>Intrasporangiaceae</taxon>
        <taxon>Intrasporangium</taxon>
    </lineage>
</organism>
<dbReference type="AlphaFoldDB" id="W9GPY5"/>
<dbReference type="PANTHER" id="PTHR33744:SF17">
    <property type="entry name" value="CONSERVED PROTEIN"/>
    <property type="match status" value="1"/>
</dbReference>
<dbReference type="Gene3D" id="1.10.10.2840">
    <property type="entry name" value="PucR C-terminal helix-turn-helix domain"/>
    <property type="match status" value="1"/>
</dbReference>
<dbReference type="Pfam" id="PF13556">
    <property type="entry name" value="HTH_30"/>
    <property type="match status" value="1"/>
</dbReference>
<feature type="domain" description="PucR C-terminal helix-turn-helix" evidence="2">
    <location>
        <begin position="321"/>
        <end position="378"/>
    </location>
</feature>
<sequence length="392" mass="42390">MALDLQEIVDLASRLLEQPALLEDRDFNLVAFHSQNPGIDVVRQRSILERGSSVEVRAWFEQFGIATAAGPVSTPVDPEHGTLGRLCVPARWNGVNHGYLWVLDPDGRVARLPAVAEVQQLAVHAGALLAQRAMGRYDVSMLLDSLLSPDPSRSSGAADEIIERTLVGPTDPVVVVDVRLHPAEDAVPLNVWSLPRGVVAAVGPGHATLLVRLLEDGDLSVATRIAAEIRRQHEARVGSGWPGRLVIGIGDAQPSVRLARASHRQATLAARVAGLEDGPRTAAWPDLGVYRLLGCGPEGELAAAVLDDRVHRLLERGGDELVRTAQVFLDEAGSMQRTTARLGVHRQTAYHRIRRIEQLTGLDLARGSDRLVLHLGLTLAPLLRTDPARGQR</sequence>
<name>W9GPY5_9MICO</name>
<evidence type="ECO:0000259" key="3">
    <source>
        <dbReference type="Pfam" id="PF17853"/>
    </source>
</evidence>
<dbReference type="Proteomes" id="UP000019494">
    <property type="component" value="Unassembled WGS sequence"/>
</dbReference>